<evidence type="ECO:0000313" key="9">
    <source>
        <dbReference type="Proteomes" id="UP000315901"/>
    </source>
</evidence>
<evidence type="ECO:0000259" key="7">
    <source>
        <dbReference type="Pfam" id="PF03772"/>
    </source>
</evidence>
<feature type="transmembrane region" description="Helical" evidence="6">
    <location>
        <begin position="413"/>
        <end position="432"/>
    </location>
</feature>
<dbReference type="Pfam" id="PF03772">
    <property type="entry name" value="Competence"/>
    <property type="match status" value="1"/>
</dbReference>
<dbReference type="PANTHER" id="PTHR30619">
    <property type="entry name" value="DNA INTERNALIZATION/COMPETENCE PROTEIN COMEC/REC2"/>
    <property type="match status" value="1"/>
</dbReference>
<dbReference type="RefSeq" id="WP_140586494.1">
    <property type="nucleotide sequence ID" value="NZ_VFRR01000001.1"/>
</dbReference>
<feature type="transmembrane region" description="Helical" evidence="6">
    <location>
        <begin position="276"/>
        <end position="294"/>
    </location>
</feature>
<feature type="transmembrane region" description="Helical" evidence="6">
    <location>
        <begin position="323"/>
        <end position="341"/>
    </location>
</feature>
<keyword evidence="4 6" id="KW-1133">Transmembrane helix</keyword>
<evidence type="ECO:0000256" key="1">
    <source>
        <dbReference type="ARBA" id="ARBA00004651"/>
    </source>
</evidence>
<dbReference type="OrthoDB" id="9761531at2"/>
<dbReference type="PANTHER" id="PTHR30619:SF1">
    <property type="entry name" value="RECOMBINATION PROTEIN 2"/>
    <property type="match status" value="1"/>
</dbReference>
<feature type="domain" description="ComEC/Rec2-related protein" evidence="7">
    <location>
        <begin position="169"/>
        <end position="435"/>
    </location>
</feature>
<keyword evidence="2" id="KW-1003">Cell membrane</keyword>
<keyword evidence="5 6" id="KW-0472">Membrane</keyword>
<dbReference type="Proteomes" id="UP000315901">
    <property type="component" value="Unassembled WGS sequence"/>
</dbReference>
<feature type="transmembrane region" description="Helical" evidence="6">
    <location>
        <begin position="183"/>
        <end position="207"/>
    </location>
</feature>
<keyword evidence="9" id="KW-1185">Reference proteome</keyword>
<dbReference type="EMBL" id="VFRR01000001">
    <property type="protein sequence ID" value="TPE55490.1"/>
    <property type="molecule type" value="Genomic_DNA"/>
</dbReference>
<keyword evidence="3 6" id="KW-0812">Transmembrane</keyword>
<dbReference type="NCBIfam" id="TIGR00360">
    <property type="entry name" value="ComEC_N-term"/>
    <property type="match status" value="1"/>
</dbReference>
<protein>
    <submittedName>
        <fullName evidence="8">ComEC/Rec2 family competence protein</fullName>
    </submittedName>
</protein>
<dbReference type="GO" id="GO:0005886">
    <property type="term" value="C:plasma membrane"/>
    <property type="evidence" value="ECO:0007669"/>
    <property type="project" value="UniProtKB-SubCell"/>
</dbReference>
<evidence type="ECO:0000256" key="2">
    <source>
        <dbReference type="ARBA" id="ARBA00022475"/>
    </source>
</evidence>
<sequence>MLLIQIIICIFAVLMPEAARWPYFTLITILCLCKIYTGDWRTPILLVVSTVLLILHGVFSHPKLESISEISFNIDKACYVSVKLTGVGVLVGENGGYLLARPCNDSSPADISVVAVKSARALGYGSWQERRFFAEGAKWRLDIVTPLPSHFIVSDLSDYSRGEALTRALIFGEKSAISQQDKWLIRHLGIAHLFVVSGLHIGFAWMLSRFISRLIYLFYLAVGRSATPLPQVLLEAPLGILACAIYGYMSGWGEPVIRAFLMVVLWGYWRSQWHRVTLFGLLQTAVLLMLWWQPYRIVNASFWLSVSFILLLVILLPRLGKSYGWYHLCLLLFSLFLTAGWQESQSLVALLTNMVLVPVTGFIWLPSAVAVLLIDNVVLSSHYYHGIGQMFGLLWHLAAWGDSVSLNTTWGEHSKLLLVIFAYGLVLLMPLWRARLGLILLMLALIDEPNSDLMVENRGGDLLVRANGKVVELGSWQALPRRLTPSEYFPNAIIAQRLPDYSAGEWLRSAPKWVLTRHATQYQTQLLAALKIPLYVVQTNETLHFRANTRKGIEVSSSLCPRGLKLFATSACKRVAALESVVN</sequence>
<comment type="subcellular location">
    <subcellularLocation>
        <location evidence="1">Cell membrane</location>
        <topology evidence="1">Multi-pass membrane protein</topology>
    </subcellularLocation>
</comment>
<feature type="transmembrane region" description="Helical" evidence="6">
    <location>
        <begin position="300"/>
        <end position="316"/>
    </location>
</feature>
<evidence type="ECO:0000313" key="8">
    <source>
        <dbReference type="EMBL" id="TPE55490.1"/>
    </source>
</evidence>
<dbReference type="InterPro" id="IPR004477">
    <property type="entry name" value="ComEC_N"/>
</dbReference>
<name>A0A501X4L4_9GAMM</name>
<evidence type="ECO:0000256" key="6">
    <source>
        <dbReference type="SAM" id="Phobius"/>
    </source>
</evidence>
<organism evidence="8 9">
    <name type="scientific">Maribrevibacterium harenarium</name>
    <dbReference type="NCBI Taxonomy" id="2589817"/>
    <lineage>
        <taxon>Bacteria</taxon>
        <taxon>Pseudomonadati</taxon>
        <taxon>Pseudomonadota</taxon>
        <taxon>Gammaproteobacteria</taxon>
        <taxon>Oceanospirillales</taxon>
        <taxon>Oceanospirillaceae</taxon>
        <taxon>Maribrevibacterium</taxon>
    </lineage>
</organism>
<evidence type="ECO:0000256" key="4">
    <source>
        <dbReference type="ARBA" id="ARBA00022989"/>
    </source>
</evidence>
<dbReference type="AlphaFoldDB" id="A0A501X4L4"/>
<evidence type="ECO:0000256" key="5">
    <source>
        <dbReference type="ARBA" id="ARBA00023136"/>
    </source>
</evidence>
<reference evidence="8 9" key="1">
    <citation type="submission" date="2019-06" db="EMBL/GenBank/DDBJ databases">
        <title>A novel bacterium of genus Marinomonas, isolated from coastal sand.</title>
        <authorList>
            <person name="Huang H."/>
            <person name="Mo K."/>
            <person name="Hu Y."/>
        </authorList>
    </citation>
    <scope>NUCLEOTIDE SEQUENCE [LARGE SCALE GENOMIC DNA]</scope>
    <source>
        <strain evidence="8 9">HB171799</strain>
    </source>
</reference>
<gene>
    <name evidence="8" type="ORF">FJM67_00115</name>
</gene>
<dbReference type="InterPro" id="IPR052159">
    <property type="entry name" value="Competence_DNA_uptake"/>
</dbReference>
<comment type="caution">
    <text evidence="8">The sequence shown here is derived from an EMBL/GenBank/DDBJ whole genome shotgun (WGS) entry which is preliminary data.</text>
</comment>
<accession>A0A501X4L4</accession>
<proteinExistence type="predicted"/>
<evidence type="ECO:0000256" key="3">
    <source>
        <dbReference type="ARBA" id="ARBA00022692"/>
    </source>
</evidence>
<feature type="transmembrane region" description="Helical" evidence="6">
    <location>
        <begin position="347"/>
        <end position="374"/>
    </location>
</feature>